<dbReference type="InterPro" id="IPR008816">
    <property type="entry name" value="Gly_zipper_2TM_dom"/>
</dbReference>
<dbReference type="OrthoDB" id="8909257at2"/>
<comment type="subcellular location">
    <subcellularLocation>
        <location evidence="1">Membrane</location>
    </subcellularLocation>
</comment>
<dbReference type="PANTHER" id="PTHR35603:SF2">
    <property type="entry name" value="OUTER MEMBRANE LIPOPROTEIN"/>
    <property type="match status" value="1"/>
</dbReference>
<dbReference type="PANTHER" id="PTHR35603">
    <property type="match status" value="1"/>
</dbReference>
<dbReference type="InterPro" id="IPR051407">
    <property type="entry name" value="Bact_OM_lipoprot/Surf_antigen"/>
</dbReference>
<evidence type="ECO:0000256" key="2">
    <source>
        <dbReference type="ARBA" id="ARBA00023136"/>
    </source>
</evidence>
<dbReference type="Proteomes" id="UP000295367">
    <property type="component" value="Unassembled WGS sequence"/>
</dbReference>
<proteinExistence type="predicted"/>
<evidence type="ECO:0000313" key="6">
    <source>
        <dbReference type="Proteomes" id="UP000295367"/>
    </source>
</evidence>
<evidence type="ECO:0000313" key="5">
    <source>
        <dbReference type="EMBL" id="TCV87495.1"/>
    </source>
</evidence>
<dbReference type="GO" id="GO:0019867">
    <property type="term" value="C:outer membrane"/>
    <property type="evidence" value="ECO:0007669"/>
    <property type="project" value="InterPro"/>
</dbReference>
<name>A0A4R3Y5G7_9PROT</name>
<feature type="chain" id="PRO_5020503173" evidence="3">
    <location>
        <begin position="19"/>
        <end position="159"/>
    </location>
</feature>
<gene>
    <name evidence="5" type="ORF">EDC63_105164</name>
</gene>
<accession>A0A4R3Y5G7</accession>
<dbReference type="RefSeq" id="WP_124945530.1">
    <property type="nucleotide sequence ID" value="NZ_BHVT01000017.1"/>
</dbReference>
<dbReference type="Pfam" id="PF05433">
    <property type="entry name" value="Rick_17kDa_Anti"/>
    <property type="match status" value="1"/>
</dbReference>
<evidence type="ECO:0000259" key="4">
    <source>
        <dbReference type="Pfam" id="PF05433"/>
    </source>
</evidence>
<reference evidence="5 6" key="1">
    <citation type="submission" date="2019-03" db="EMBL/GenBank/DDBJ databases">
        <title>Genomic Encyclopedia of Type Strains, Phase IV (KMG-IV): sequencing the most valuable type-strain genomes for metagenomic binning, comparative biology and taxonomic classification.</title>
        <authorList>
            <person name="Goeker M."/>
        </authorList>
    </citation>
    <scope>NUCLEOTIDE SEQUENCE [LARGE SCALE GENOMIC DNA]</scope>
    <source>
        <strain evidence="5 6">DSM 100309</strain>
    </source>
</reference>
<protein>
    <submittedName>
        <fullName evidence="5">Uncharacterized protein YcfJ</fullName>
    </submittedName>
</protein>
<feature type="domain" description="Glycine zipper 2TM" evidence="4">
    <location>
        <begin position="62"/>
        <end position="103"/>
    </location>
</feature>
<dbReference type="AlphaFoldDB" id="A0A4R3Y5G7"/>
<feature type="signal peptide" evidence="3">
    <location>
        <begin position="1"/>
        <end position="18"/>
    </location>
</feature>
<evidence type="ECO:0000256" key="1">
    <source>
        <dbReference type="ARBA" id="ARBA00004370"/>
    </source>
</evidence>
<keyword evidence="6" id="KW-1185">Reference proteome</keyword>
<keyword evidence="3" id="KW-0732">Signal</keyword>
<keyword evidence="2" id="KW-0472">Membrane</keyword>
<sequence>MKTNMAAVVLMLPLTALAGKNVIQDTIEYGRVLSSTPINSAPVARQVCHPVTVSQPAEHSTGGAILGGLAGALVGSRFGGGNGQNAATVVGAIGGAVAGDRIGANGSKDSTRDECNTVYEQGEPTGYQVVFDYRGKQSTVMMNYEPGEFVKLHKVVTAE</sequence>
<comment type="caution">
    <text evidence="5">The sequence shown here is derived from an EMBL/GenBank/DDBJ whole genome shotgun (WGS) entry which is preliminary data.</text>
</comment>
<organism evidence="5 6">
    <name type="scientific">Sulfurirhabdus autotrophica</name>
    <dbReference type="NCBI Taxonomy" id="1706046"/>
    <lineage>
        <taxon>Bacteria</taxon>
        <taxon>Pseudomonadati</taxon>
        <taxon>Pseudomonadota</taxon>
        <taxon>Betaproteobacteria</taxon>
        <taxon>Nitrosomonadales</taxon>
        <taxon>Sulfuricellaceae</taxon>
        <taxon>Sulfurirhabdus</taxon>
    </lineage>
</organism>
<evidence type="ECO:0000256" key="3">
    <source>
        <dbReference type="SAM" id="SignalP"/>
    </source>
</evidence>
<dbReference type="EMBL" id="SMCO01000005">
    <property type="protein sequence ID" value="TCV87495.1"/>
    <property type="molecule type" value="Genomic_DNA"/>
</dbReference>